<dbReference type="SMART" id="SM01343">
    <property type="entry name" value="FATC"/>
    <property type="match status" value="1"/>
</dbReference>
<evidence type="ECO:0000256" key="17">
    <source>
        <dbReference type="ARBA" id="ARBA00029679"/>
    </source>
</evidence>
<evidence type="ECO:0000259" key="23">
    <source>
        <dbReference type="PROSITE" id="PS50290"/>
    </source>
</evidence>
<dbReference type="InterPro" id="IPR003152">
    <property type="entry name" value="FATC_dom"/>
</dbReference>
<keyword evidence="14" id="KW-0539">Nucleus</keyword>
<dbReference type="FunFam" id="1.10.1070.11:FF:000031">
    <property type="entry name" value="Phosphatidyl inositol 3-kinase"/>
    <property type="match status" value="1"/>
</dbReference>
<dbReference type="SUPFAM" id="SSF48452">
    <property type="entry name" value="TPR-like"/>
    <property type="match status" value="1"/>
</dbReference>
<feature type="region of interest" description="Disordered" evidence="22">
    <location>
        <begin position="429"/>
        <end position="453"/>
    </location>
</feature>
<dbReference type="Pfam" id="PF25030">
    <property type="entry name" value="M-HEAT_ATR"/>
    <property type="match status" value="1"/>
</dbReference>
<proteinExistence type="inferred from homology"/>
<evidence type="ECO:0000256" key="14">
    <source>
        <dbReference type="ARBA" id="ARBA00023242"/>
    </source>
</evidence>
<dbReference type="InterPro" id="IPR011009">
    <property type="entry name" value="Kinase-like_dom_sf"/>
</dbReference>
<keyword evidence="11" id="KW-0067">ATP-binding</keyword>
<dbReference type="GO" id="GO:0000723">
    <property type="term" value="P:telomere maintenance"/>
    <property type="evidence" value="ECO:0007669"/>
    <property type="project" value="TreeGrafter"/>
</dbReference>
<dbReference type="Gene3D" id="1.10.1070.11">
    <property type="entry name" value="Phosphatidylinositol 3-/4-kinase, catalytic domain"/>
    <property type="match status" value="1"/>
</dbReference>
<evidence type="ECO:0000256" key="9">
    <source>
        <dbReference type="ARBA" id="ARBA00022763"/>
    </source>
</evidence>
<keyword evidence="8" id="KW-0547">Nucleotide-binding</keyword>
<evidence type="ECO:0000256" key="5">
    <source>
        <dbReference type="ARBA" id="ARBA00021345"/>
    </source>
</evidence>
<evidence type="ECO:0000313" key="27">
    <source>
        <dbReference type="Proteomes" id="UP001141434"/>
    </source>
</evidence>
<dbReference type="SUPFAM" id="SSF56112">
    <property type="entry name" value="Protein kinase-like (PK-like)"/>
    <property type="match status" value="1"/>
</dbReference>
<dbReference type="InterPro" id="IPR056802">
    <property type="entry name" value="ATR-like_M-HEAT"/>
</dbReference>
<dbReference type="InterPro" id="IPR000403">
    <property type="entry name" value="PI3/4_kinase_cat_dom"/>
</dbReference>
<dbReference type="Pfam" id="PF23593">
    <property type="entry name" value="HEAT_ATR"/>
    <property type="match status" value="1"/>
</dbReference>
<dbReference type="GO" id="GO:0006281">
    <property type="term" value="P:DNA repair"/>
    <property type="evidence" value="ECO:0007669"/>
    <property type="project" value="UniProtKB-KW"/>
</dbReference>
<dbReference type="InterPro" id="IPR036940">
    <property type="entry name" value="PI3/4_kinase_cat_sf"/>
</dbReference>
<evidence type="ECO:0000256" key="20">
    <source>
        <dbReference type="ARBA" id="ARBA00047899"/>
    </source>
</evidence>
<reference evidence="26" key="2">
    <citation type="journal article" date="2023" name="IMA Fungus">
        <title>Comparative genomic study of the Penicillium genus elucidates a diverse pangenome and 15 lateral gene transfer events.</title>
        <authorList>
            <person name="Petersen C."/>
            <person name="Sorensen T."/>
            <person name="Nielsen M.R."/>
            <person name="Sondergaard T.E."/>
            <person name="Sorensen J.L."/>
            <person name="Fitzpatrick D.A."/>
            <person name="Frisvad J.C."/>
            <person name="Nielsen K.L."/>
        </authorList>
    </citation>
    <scope>NUCLEOTIDE SEQUENCE</scope>
    <source>
        <strain evidence="26">IBT 34128</strain>
    </source>
</reference>
<accession>A0A9W9K8C7</accession>
<dbReference type="InterPro" id="IPR050517">
    <property type="entry name" value="DDR_Repair_Kinase"/>
</dbReference>
<comment type="similarity">
    <text evidence="2">Belongs to the PI3/PI4-kinase family. ATM subfamily.</text>
</comment>
<evidence type="ECO:0000313" key="26">
    <source>
        <dbReference type="EMBL" id="KAJ5096256.1"/>
    </source>
</evidence>
<comment type="caution">
    <text evidence="26">The sequence shown here is derived from an EMBL/GenBank/DDBJ whole genome shotgun (WGS) entry which is preliminary data.</text>
</comment>
<dbReference type="InterPro" id="IPR016024">
    <property type="entry name" value="ARM-type_fold"/>
</dbReference>
<dbReference type="InterPro" id="IPR012993">
    <property type="entry name" value="UME"/>
</dbReference>
<feature type="domain" description="FAT" evidence="24">
    <location>
        <begin position="1453"/>
        <end position="2028"/>
    </location>
</feature>
<evidence type="ECO:0000256" key="1">
    <source>
        <dbReference type="ARBA" id="ARBA00004123"/>
    </source>
</evidence>
<keyword evidence="10" id="KW-0418">Kinase</keyword>
<evidence type="ECO:0000256" key="4">
    <source>
        <dbReference type="ARBA" id="ARBA00012513"/>
    </source>
</evidence>
<keyword evidence="7" id="KW-0808">Transferase</keyword>
<dbReference type="PANTHER" id="PTHR11139:SF125">
    <property type="entry name" value="SERINE_THREONINE-PROTEIN KINASE MEC1"/>
    <property type="match status" value="1"/>
</dbReference>
<feature type="domain" description="PI3K/PI4K catalytic" evidence="23">
    <location>
        <begin position="2143"/>
        <end position="2464"/>
    </location>
</feature>
<comment type="function">
    <text evidence="16">Serine/threonine protein kinase which activates checkpoint signaling upon genotoxic stresses such as ionizing radiation (IR), ultraviolet light (UV), or DNA replication stalling, thereby acting as a DNA damage sensor. Recognizes the substrate consensus sequence [ST]-Q. Phosphorylates histone H2A to form H2AS128ph (gamma-H2A) at sites of DNA damage, involved in the regulation of DNA damage response mechanism. Required for the control of telomere length and genome stability.</text>
</comment>
<keyword evidence="13" id="KW-0234">DNA repair</keyword>
<keyword evidence="12" id="KW-0156">Chromatin regulator</keyword>
<evidence type="ECO:0000256" key="6">
    <source>
        <dbReference type="ARBA" id="ARBA00022527"/>
    </source>
</evidence>
<dbReference type="Gene3D" id="1.25.40.10">
    <property type="entry name" value="Tetratricopeptide repeat domain"/>
    <property type="match status" value="1"/>
</dbReference>
<dbReference type="InterPro" id="IPR014009">
    <property type="entry name" value="PIK_FAT"/>
</dbReference>
<evidence type="ECO:0000256" key="13">
    <source>
        <dbReference type="ARBA" id="ARBA00023204"/>
    </source>
</evidence>
<dbReference type="EMBL" id="JAPMSZ010000007">
    <property type="protein sequence ID" value="KAJ5096256.1"/>
    <property type="molecule type" value="Genomic_DNA"/>
</dbReference>
<evidence type="ECO:0000256" key="18">
    <source>
        <dbReference type="ARBA" id="ARBA00030459"/>
    </source>
</evidence>
<dbReference type="OrthoDB" id="381190at2759"/>
<dbReference type="GeneID" id="81395362"/>
<evidence type="ECO:0000256" key="3">
    <source>
        <dbReference type="ARBA" id="ARBA00011370"/>
    </source>
</evidence>
<keyword evidence="9" id="KW-0227">DNA damage</keyword>
<dbReference type="Pfam" id="PF25385">
    <property type="entry name" value="HEAT_MEC1_N"/>
    <property type="match status" value="1"/>
</dbReference>
<dbReference type="FunFam" id="3.30.1010.10:FF:000017">
    <property type="entry name" value="Inositol kinase kinase (UvsB)"/>
    <property type="match status" value="1"/>
</dbReference>
<dbReference type="PROSITE" id="PS50290">
    <property type="entry name" value="PI3_4_KINASE_3"/>
    <property type="match status" value="1"/>
</dbReference>
<evidence type="ECO:0000256" key="12">
    <source>
        <dbReference type="ARBA" id="ARBA00022853"/>
    </source>
</evidence>
<keyword evidence="15" id="KW-0469">Meiosis</keyword>
<evidence type="ECO:0000259" key="24">
    <source>
        <dbReference type="PROSITE" id="PS51189"/>
    </source>
</evidence>
<evidence type="ECO:0000256" key="22">
    <source>
        <dbReference type="SAM" id="MobiDB-lite"/>
    </source>
</evidence>
<dbReference type="Pfam" id="PF00454">
    <property type="entry name" value="PI3_PI4_kinase"/>
    <property type="match status" value="1"/>
</dbReference>
<evidence type="ECO:0000259" key="25">
    <source>
        <dbReference type="PROSITE" id="PS51190"/>
    </source>
</evidence>
<dbReference type="InterPro" id="IPR057564">
    <property type="entry name" value="HEAT_ATR"/>
</dbReference>
<dbReference type="RefSeq" id="XP_056511807.1">
    <property type="nucleotide sequence ID" value="XM_056656194.1"/>
</dbReference>
<comment type="catalytic activity">
    <reaction evidence="20">
        <text>L-threonyl-[protein] + ATP = O-phospho-L-threonyl-[protein] + ADP + H(+)</text>
        <dbReference type="Rhea" id="RHEA:46608"/>
        <dbReference type="Rhea" id="RHEA-COMP:11060"/>
        <dbReference type="Rhea" id="RHEA-COMP:11605"/>
        <dbReference type="ChEBI" id="CHEBI:15378"/>
        <dbReference type="ChEBI" id="CHEBI:30013"/>
        <dbReference type="ChEBI" id="CHEBI:30616"/>
        <dbReference type="ChEBI" id="CHEBI:61977"/>
        <dbReference type="ChEBI" id="CHEBI:456216"/>
        <dbReference type="EC" id="2.7.11.1"/>
    </reaction>
</comment>
<dbReference type="SUPFAM" id="SSF48371">
    <property type="entry name" value="ARM repeat"/>
    <property type="match status" value="1"/>
</dbReference>
<dbReference type="Pfam" id="PF02259">
    <property type="entry name" value="FAT"/>
    <property type="match status" value="1"/>
</dbReference>
<protein>
    <recommendedName>
        <fullName evidence="5">Serine/threonine-protein kinase MEC1</fullName>
        <ecNumber evidence="4">2.7.11.1</ecNumber>
    </recommendedName>
    <alternativeName>
        <fullName evidence="19">ATR homolog</fullName>
    </alternativeName>
    <alternativeName>
        <fullName evidence="18">DNA-damage checkpoint kinase MEC1</fullName>
    </alternativeName>
    <alternativeName>
        <fullName evidence="17">Mitosis entry checkpoint protein 1</fullName>
    </alternativeName>
</protein>
<dbReference type="SMART" id="SM00146">
    <property type="entry name" value="PI3Kc"/>
    <property type="match status" value="1"/>
</dbReference>
<comment type="subcellular location">
    <subcellularLocation>
        <location evidence="1">Nucleus</location>
    </subcellularLocation>
</comment>
<dbReference type="InterPro" id="IPR011990">
    <property type="entry name" value="TPR-like_helical_dom_sf"/>
</dbReference>
<evidence type="ECO:0000256" key="19">
    <source>
        <dbReference type="ARBA" id="ARBA00033001"/>
    </source>
</evidence>
<dbReference type="Pfam" id="PF02260">
    <property type="entry name" value="FATC"/>
    <property type="match status" value="1"/>
</dbReference>
<dbReference type="GO" id="GO:0000077">
    <property type="term" value="P:DNA damage checkpoint signaling"/>
    <property type="evidence" value="ECO:0007669"/>
    <property type="project" value="TreeGrafter"/>
</dbReference>
<organism evidence="26 27">
    <name type="scientific">Penicillium alfredii</name>
    <dbReference type="NCBI Taxonomy" id="1506179"/>
    <lineage>
        <taxon>Eukaryota</taxon>
        <taxon>Fungi</taxon>
        <taxon>Dikarya</taxon>
        <taxon>Ascomycota</taxon>
        <taxon>Pezizomycotina</taxon>
        <taxon>Eurotiomycetes</taxon>
        <taxon>Eurotiomycetidae</taxon>
        <taxon>Eurotiales</taxon>
        <taxon>Aspergillaceae</taxon>
        <taxon>Penicillium</taxon>
    </lineage>
</organism>
<dbReference type="EC" id="2.7.11.1" evidence="4"/>
<dbReference type="GO" id="GO:0005694">
    <property type="term" value="C:chromosome"/>
    <property type="evidence" value="ECO:0007669"/>
    <property type="project" value="TreeGrafter"/>
</dbReference>
<dbReference type="PROSITE" id="PS51190">
    <property type="entry name" value="FATC"/>
    <property type="match status" value="1"/>
</dbReference>
<reference evidence="26" key="1">
    <citation type="submission" date="2022-11" db="EMBL/GenBank/DDBJ databases">
        <authorList>
            <person name="Petersen C."/>
        </authorList>
    </citation>
    <scope>NUCLEOTIDE SEQUENCE</scope>
    <source>
        <strain evidence="26">IBT 34128</strain>
    </source>
</reference>
<evidence type="ECO:0000256" key="7">
    <source>
        <dbReference type="ARBA" id="ARBA00022679"/>
    </source>
</evidence>
<dbReference type="PANTHER" id="PTHR11139">
    <property type="entry name" value="ATAXIA TELANGIECTASIA MUTATED ATM -RELATED"/>
    <property type="match status" value="1"/>
</dbReference>
<dbReference type="PROSITE" id="PS00916">
    <property type="entry name" value="PI3_4_KINASE_2"/>
    <property type="match status" value="1"/>
</dbReference>
<keyword evidence="27" id="KW-1185">Reference proteome</keyword>
<dbReference type="Gene3D" id="3.30.1010.10">
    <property type="entry name" value="Phosphatidylinositol 3-kinase Catalytic Subunit, Chain A, domain 4"/>
    <property type="match status" value="1"/>
</dbReference>
<dbReference type="Proteomes" id="UP001141434">
    <property type="component" value="Unassembled WGS sequence"/>
</dbReference>
<comment type="subunit">
    <text evidence="3">Associates with DNA double-strand breaks.</text>
</comment>
<dbReference type="InterPro" id="IPR058681">
    <property type="entry name" value="HEAT_MEC1_N"/>
</dbReference>
<evidence type="ECO:0000256" key="21">
    <source>
        <dbReference type="ARBA" id="ARBA00048679"/>
    </source>
</evidence>
<dbReference type="InterPro" id="IPR018936">
    <property type="entry name" value="PI3/4_kinase_CS"/>
</dbReference>
<dbReference type="Pfam" id="PF08064">
    <property type="entry name" value="UME"/>
    <property type="match status" value="1"/>
</dbReference>
<dbReference type="InterPro" id="IPR003151">
    <property type="entry name" value="PIK-rel_kinase_FAT"/>
</dbReference>
<evidence type="ECO:0000256" key="11">
    <source>
        <dbReference type="ARBA" id="ARBA00022840"/>
    </source>
</evidence>
<gene>
    <name evidence="26" type="ORF">NUU61_005612</name>
</gene>
<evidence type="ECO:0000256" key="8">
    <source>
        <dbReference type="ARBA" id="ARBA00022741"/>
    </source>
</evidence>
<dbReference type="GO" id="GO:0004674">
    <property type="term" value="F:protein serine/threonine kinase activity"/>
    <property type="evidence" value="ECO:0007669"/>
    <property type="project" value="UniProtKB-KW"/>
</dbReference>
<dbReference type="GO" id="GO:0005634">
    <property type="term" value="C:nucleus"/>
    <property type="evidence" value="ECO:0007669"/>
    <property type="project" value="UniProtKB-SubCell"/>
</dbReference>
<evidence type="ECO:0000256" key="10">
    <source>
        <dbReference type="ARBA" id="ARBA00022777"/>
    </source>
</evidence>
<evidence type="ECO:0000256" key="16">
    <source>
        <dbReference type="ARBA" id="ARBA00025079"/>
    </source>
</evidence>
<dbReference type="GO" id="GO:0005524">
    <property type="term" value="F:ATP binding"/>
    <property type="evidence" value="ECO:0007669"/>
    <property type="project" value="UniProtKB-KW"/>
</dbReference>
<feature type="domain" description="FATC" evidence="25">
    <location>
        <begin position="2448"/>
        <end position="2480"/>
    </location>
</feature>
<name>A0A9W9K8C7_9EURO</name>
<keyword evidence="6" id="KW-0723">Serine/threonine-protein kinase</keyword>
<dbReference type="SMART" id="SM00802">
    <property type="entry name" value="UME"/>
    <property type="match status" value="1"/>
</dbReference>
<evidence type="ECO:0000256" key="15">
    <source>
        <dbReference type="ARBA" id="ARBA00023254"/>
    </source>
</evidence>
<evidence type="ECO:0000256" key="2">
    <source>
        <dbReference type="ARBA" id="ARBA00010769"/>
    </source>
</evidence>
<sequence length="2712" mass="305656">MAIDEDHQQVYPPVNDQKFAEPTSSLLAAHLAPRLATQGHETHRLTRETFHQLRQELLGERQSRLRFDEGATDVNKLVCIVLKAGLDASPSNSSPADDLEGQVLDCLDIIQASIEKVPQALWDTSDPLILGEDAQAPLFAWLILRLIRLAGTWNTQPVQERIHLVFTSIVYSQYKQSRSLPSCYGVPTFLRACISDILCSLEAFQETGLRSPRLARLSIPTANGLLLVDLDNLGLPRGLLENKIPLGRFAQTITLASRLLSTFSTKVEIPCHAKHQDFLLRQNLSWVLNGYQRLRKIIFKWVQRAGSKLTPEEEQVPLHYLAYMRRCCIPESTPSGLLSDATLTCYWSQCLAGFLLLENICQMPALQGGLIHFLNDLVQGKPRPSPVQQLRETFLPVLAEIKNKDSSQSFDPSLWNSLQTLHAELLDPPTSTVRRLRASPENDSADSRTASQRAGLLRHGVEIDEETRASKRLCLPGFPVEPTSAGLMQLLMARLSSLLNRDCGKTVADLSIAVQKSYEVVAESQKTELLDTIGKISCAATGNLLRKASDVIAIDTLFCQACDNEQYHYNHSPVGESPDSEALWIIFNFVLPRLTRTPGPRIAAMVALKRALVHSPSSHHMQLSYSTPGEFCLHSLRSSIRELRLATGHSVVAFVRPSLQPDIRRANFVIVLEWLKNLSEKDDMPLQEACVITLCRLAKVSEDEEKNIILLRLLEYLGHPNPYVCAVAYNELSKLAQQFALTPAGLFRPYWRTLSVTVVKNLQSRPYMAEQLCELLGMKVDGFLRLTEVHVLPYLVLTRKRDIICRIGASRNEGETPFDVCSEKNNLAAILAFLLSQQSNNPESMIMSLLAEIDPAFKGRTLAELVRIEPILIACDLLKSLGDAGEQHKERFNRALHRLASFVPRKLVHGSSSKKANLLSYFIEEHVLGIITQFANAINDFQVRQTLAEKRRNIKAIEEMINIAQGHVSSALPQVCACLRSALEIEELCDRAFSAWRTLIGSLSEEDLEPLIDQTLAIVVRYWGKLTEDSRGHAYQLVDHILTNHSNLLQDAFNTMPSLASIPEMAPFEAIIHELKDHMDVRSQFMALIRRSQSENATVVEQTLKELMPFLVENEEFLHISVLSEQPDPVIAQLTRALLDCCVKFNTNLDSVTLLAARCLGLVGCLDPNRVETIKEKKDILVLSNFDRMEETVEFILFFLQHVLVEAFLSASNTRAQGFLAYAMQGLLRICNLNAAVTQRSRDLQGDDKYQRWMELPESVRNTLTPFLTSTYTVTVAATTSKINYPLFSSKLTHGEWLRTLVQDLLQTGNGDNAKLIFAVCSRVVKGQDISISAFLLPFAVLNRIVGGTEQEQQDLQRELMEVLSHPLPDTNNNFRETMICCSQVGDLPSVFEVLDYLSRWLQGKKKQLNSISHHSHQSSRSHRDLNRDSLLDKYSSQIKSVEALLASIPPEIISKRAVECKSFSRALFHWEQYIRKCKPHAEIQERTSLEPLYQRLQDIYSQIDEPDGIEGISTHLSALDIDQQVLEHRKAGRWATAQSWYELQLEKEPDNTDAQWNLVTCLKESGQQDAILTRFEILKGNESAVSRFLPFAVEASWITGRWDKLQGYLDLCARQGTGDFSVGIGSALQALRESRGEAFMEIINQLRLNVAKSLTTNSVASLQSCHDDMLRLHALVEMESIANAGAEASHLDPALLPALDRRLDVLGGYLADKQYLLGLRRATMELVGKFANSEIAAAWLTSARLSRKGSFVSEAYHSMLHAARLKDRSATIEHAKLLWKDGHHRKAIQTLEGAISANEVSPTTSSAEAETMSFLSSRGQHQNVTVARAHLLLAKWTDRAGQTHSQAIVQRYREAIKLYPRWEKAHYYLGKHYNKILESEKVKPMGKEAQIYLSGEATKLVIDNYLRSLTYGSKYVFQTLPKLLTLWLEHASIVDQPIDPKRGDNEDFQRHTKAQRQKSLDEMHAQLKKYISTRLQPALLFTILPQVVARICHPNSTVYDLLTRIVVKAVNSFPQQGLWTLLAVVKSSNKDRASKGYNCLQKIMEYTNKPKVESPLPDIRRMINQGQKFSEELLQLCLARVDDRATRVSLARTLRFNHRVSPCRLVVPFQAMLIPSLPASHDSEYLKGFRPFPRDPTTIDAVLDEAQILRSLQKPRKISMRGSDGKIYNALCKPKDDLRKDQRLMEFNNMINRFLKRDVESSKRRMYIKTYAVTPLNEECGLIEWVDNLRTLRDIVIKLLRERGVNPNYNEISHYLKEICADRSFSKLPLYTTKILAKLPPVLHEWFVEMFPETEAWFTARLRYTRSSAVMSMVGYVLGLGDRHGENLSFEEGTGGVLHVDFNCLFDKGQTFEKPELVPFRLTPNMVDAFGAYGYNGPFRRTCEITLSLLRQNEDALMTVLETFLHDPTTDFIGKRRRTHANVPDTPAGVLEDVRNKLRGFMSKQPIPLSVDGQVDELIMQSTDKKNLASMYIGCYCNWGCDAYGVLAVPSGDLVSWVEGTVTGKNMISSVRGNVIVTETVVGIHHAVPEVVLGHVFWVGTGCLDHIGNGRHSFDLMREVVSAKMSVAEEQLRHLKWRHRVELRACEQWLPRHPQGHSTKLLDINLTSSVYWEIKVFNVPKTSEYLSASSVSECHPLGDLYRKRNASSLEMRSNSLWNSSVGSDSDLAYGCSSDPDTDHLCCDFGSVFGRAKEIECGFLTDGGCDREMGSE</sequence>
<comment type="catalytic activity">
    <reaction evidence="21">
        <text>L-seryl-[protein] + ATP = O-phospho-L-seryl-[protein] + ADP + H(+)</text>
        <dbReference type="Rhea" id="RHEA:17989"/>
        <dbReference type="Rhea" id="RHEA-COMP:9863"/>
        <dbReference type="Rhea" id="RHEA-COMP:11604"/>
        <dbReference type="ChEBI" id="CHEBI:15378"/>
        <dbReference type="ChEBI" id="CHEBI:29999"/>
        <dbReference type="ChEBI" id="CHEBI:30616"/>
        <dbReference type="ChEBI" id="CHEBI:83421"/>
        <dbReference type="ChEBI" id="CHEBI:456216"/>
        <dbReference type="EC" id="2.7.11.1"/>
    </reaction>
</comment>
<dbReference type="CDD" id="cd00892">
    <property type="entry name" value="PIKKc_ATR"/>
    <property type="match status" value="1"/>
</dbReference>
<dbReference type="PROSITE" id="PS51189">
    <property type="entry name" value="FAT"/>
    <property type="match status" value="1"/>
</dbReference>